<evidence type="ECO:0000313" key="2">
    <source>
        <dbReference type="Proteomes" id="UP000651475"/>
    </source>
</evidence>
<reference evidence="1 2" key="1">
    <citation type="submission" date="2020-08" db="EMBL/GenBank/DDBJ databases">
        <title>Genome public.</title>
        <authorList>
            <person name="Liu C."/>
            <person name="Sun Q."/>
        </authorList>
    </citation>
    <scope>NUCLEOTIDE SEQUENCE [LARGE SCALE GENOMIC DNA]</scope>
    <source>
        <strain evidence="1 2">NSJ-79</strain>
    </source>
</reference>
<sequence length="133" mass="16276">MQENRTDISPTLKDYLEYKMSDDFFPLVLRVRMEWNDSNYRKMIGLINRVLEEHKNEYFYPLDVILFFTKEINTMLSIISHPLFGKTREDEYKLLVSKRKKELQDFQRDFFVGNYFEYDFLQYLNKKIIGNEA</sequence>
<dbReference type="RefSeq" id="WP_186929867.1">
    <property type="nucleotide sequence ID" value="NZ_JACOOJ010000015.1"/>
</dbReference>
<accession>A0ABR7DQ99</accession>
<name>A0ABR7DQ99_9BACT</name>
<dbReference type="EMBL" id="JACOOJ010000015">
    <property type="protein sequence ID" value="MBC5633117.1"/>
    <property type="molecule type" value="Genomic_DNA"/>
</dbReference>
<comment type="caution">
    <text evidence="1">The sequence shown here is derived from an EMBL/GenBank/DDBJ whole genome shotgun (WGS) entry which is preliminary data.</text>
</comment>
<protein>
    <submittedName>
        <fullName evidence="1">Uncharacterized protein</fullName>
    </submittedName>
</protein>
<organism evidence="1 2">
    <name type="scientific">Parabacteroides hominis</name>
    <dbReference type="NCBI Taxonomy" id="2763057"/>
    <lineage>
        <taxon>Bacteria</taxon>
        <taxon>Pseudomonadati</taxon>
        <taxon>Bacteroidota</taxon>
        <taxon>Bacteroidia</taxon>
        <taxon>Bacteroidales</taxon>
        <taxon>Tannerellaceae</taxon>
        <taxon>Parabacteroides</taxon>
    </lineage>
</organism>
<proteinExistence type="predicted"/>
<gene>
    <name evidence="1" type="ORF">H8S65_10085</name>
</gene>
<evidence type="ECO:0000313" key="1">
    <source>
        <dbReference type="EMBL" id="MBC5633117.1"/>
    </source>
</evidence>
<dbReference type="Proteomes" id="UP000651475">
    <property type="component" value="Unassembled WGS sequence"/>
</dbReference>
<keyword evidence="2" id="KW-1185">Reference proteome</keyword>